<dbReference type="OMA" id="TISIWNT"/>
<dbReference type="RefSeq" id="XP_002502730.1">
    <property type="nucleotide sequence ID" value="XM_002502684.1"/>
</dbReference>
<keyword evidence="3" id="KW-1185">Reference proteome</keyword>
<evidence type="ECO:0000313" key="2">
    <source>
        <dbReference type="EMBL" id="ACO63988.1"/>
    </source>
</evidence>
<dbReference type="PANTHER" id="PTHR10612">
    <property type="entry name" value="APOLIPOPROTEIN D"/>
    <property type="match status" value="1"/>
</dbReference>
<gene>
    <name evidence="2" type="ORF">MICPUN_59023</name>
</gene>
<name>C1E7I4_MICCC</name>
<sequence length="241" mass="26390">MRAPPVSALPLLLLLVVALSARGVDAFSFSSLRVPTPRRRPVPNPACKTVNTVEGLDLRAYATHPWYVQEQQVVRYQPLDNFYCVRARYTVDDAGDEVEVLNSARRGGVDGDDTNARGTRLRAVLEDKDASTSKLLVGPAFLPRFTYGPYWIVAVSPDAPDPELGYEWAIVSGGAPTRLTDPENGLCSTGEDMNDSGLWLFTREPTVGADVVERMRATARDAGFDTSVLKPVTQEGCEYPE</sequence>
<dbReference type="AlphaFoldDB" id="C1E7I4"/>
<dbReference type="OrthoDB" id="565904at2759"/>
<organism evidence="2 3">
    <name type="scientific">Micromonas commoda (strain RCC299 / NOUM17 / CCMP2709)</name>
    <name type="common">Picoplanktonic green alga</name>
    <dbReference type="NCBI Taxonomy" id="296587"/>
    <lineage>
        <taxon>Eukaryota</taxon>
        <taxon>Viridiplantae</taxon>
        <taxon>Chlorophyta</taxon>
        <taxon>Mamiellophyceae</taxon>
        <taxon>Mamiellales</taxon>
        <taxon>Mamiellaceae</taxon>
        <taxon>Micromonas</taxon>
    </lineage>
</organism>
<proteinExistence type="predicted"/>
<dbReference type="PANTHER" id="PTHR10612:SF34">
    <property type="entry name" value="APOLIPOPROTEIN D"/>
    <property type="match status" value="1"/>
</dbReference>
<dbReference type="InParanoid" id="C1E7I4"/>
<dbReference type="Proteomes" id="UP000002009">
    <property type="component" value="Chromosome 6"/>
</dbReference>
<dbReference type="STRING" id="296587.C1E7I4"/>
<protein>
    <submittedName>
        <fullName evidence="2">Uncharacterized protein</fullName>
    </submittedName>
</protein>
<reference evidence="2 3" key="1">
    <citation type="journal article" date="2009" name="Science">
        <title>Green evolution and dynamic adaptations revealed by genomes of the marine picoeukaryotes Micromonas.</title>
        <authorList>
            <person name="Worden A.Z."/>
            <person name="Lee J.H."/>
            <person name="Mock T."/>
            <person name="Rouze P."/>
            <person name="Simmons M.P."/>
            <person name="Aerts A.L."/>
            <person name="Allen A.E."/>
            <person name="Cuvelier M.L."/>
            <person name="Derelle E."/>
            <person name="Everett M.V."/>
            <person name="Foulon E."/>
            <person name="Grimwood J."/>
            <person name="Gundlach H."/>
            <person name="Henrissat B."/>
            <person name="Napoli C."/>
            <person name="McDonald S.M."/>
            <person name="Parker M.S."/>
            <person name="Rombauts S."/>
            <person name="Salamov A."/>
            <person name="Von Dassow P."/>
            <person name="Badger J.H."/>
            <person name="Coutinho P.M."/>
            <person name="Demir E."/>
            <person name="Dubchak I."/>
            <person name="Gentemann C."/>
            <person name="Eikrem W."/>
            <person name="Gready J.E."/>
            <person name="John U."/>
            <person name="Lanier W."/>
            <person name="Lindquist E.A."/>
            <person name="Lucas S."/>
            <person name="Mayer K.F."/>
            <person name="Moreau H."/>
            <person name="Not F."/>
            <person name="Otillar R."/>
            <person name="Panaud O."/>
            <person name="Pangilinan J."/>
            <person name="Paulsen I."/>
            <person name="Piegu B."/>
            <person name="Poliakov A."/>
            <person name="Robbens S."/>
            <person name="Schmutz J."/>
            <person name="Toulza E."/>
            <person name="Wyss T."/>
            <person name="Zelensky A."/>
            <person name="Zhou K."/>
            <person name="Armbrust E.V."/>
            <person name="Bhattacharya D."/>
            <person name="Goodenough U.W."/>
            <person name="Van de Peer Y."/>
            <person name="Grigoriev I.V."/>
        </authorList>
    </citation>
    <scope>NUCLEOTIDE SEQUENCE [LARGE SCALE GENOMIC DNA]</scope>
    <source>
        <strain evidence="3">RCC299 / NOUM17</strain>
    </source>
</reference>
<dbReference type="InterPro" id="IPR012674">
    <property type="entry name" value="Calycin"/>
</dbReference>
<dbReference type="KEGG" id="mis:MICPUN_59023"/>
<feature type="signal peptide" evidence="1">
    <location>
        <begin position="1"/>
        <end position="26"/>
    </location>
</feature>
<feature type="chain" id="PRO_5002909043" evidence="1">
    <location>
        <begin position="27"/>
        <end position="241"/>
    </location>
</feature>
<dbReference type="eggNOG" id="ENOG502S9PN">
    <property type="taxonomic scope" value="Eukaryota"/>
</dbReference>
<keyword evidence="1" id="KW-0732">Signal</keyword>
<evidence type="ECO:0000256" key="1">
    <source>
        <dbReference type="SAM" id="SignalP"/>
    </source>
</evidence>
<accession>C1E7I4</accession>
<dbReference type="SUPFAM" id="SSF50814">
    <property type="entry name" value="Lipocalins"/>
    <property type="match status" value="1"/>
</dbReference>
<dbReference type="EMBL" id="CP001327">
    <property type="protein sequence ID" value="ACO63988.1"/>
    <property type="molecule type" value="Genomic_DNA"/>
</dbReference>
<dbReference type="GeneID" id="8244367"/>
<evidence type="ECO:0000313" key="3">
    <source>
        <dbReference type="Proteomes" id="UP000002009"/>
    </source>
</evidence>
<dbReference type="Gene3D" id="2.40.128.20">
    <property type="match status" value="1"/>
</dbReference>